<organism evidence="1 2">
    <name type="scientific">Brassica napus</name>
    <name type="common">Rape</name>
    <dbReference type="NCBI Taxonomy" id="3708"/>
    <lineage>
        <taxon>Eukaryota</taxon>
        <taxon>Viridiplantae</taxon>
        <taxon>Streptophyta</taxon>
        <taxon>Embryophyta</taxon>
        <taxon>Tracheophyta</taxon>
        <taxon>Spermatophyta</taxon>
        <taxon>Magnoliopsida</taxon>
        <taxon>eudicotyledons</taxon>
        <taxon>Gunneridae</taxon>
        <taxon>Pentapetalae</taxon>
        <taxon>rosids</taxon>
        <taxon>malvids</taxon>
        <taxon>Brassicales</taxon>
        <taxon>Brassicaceae</taxon>
        <taxon>Brassiceae</taxon>
        <taxon>Brassica</taxon>
    </lineage>
</organism>
<proteinExistence type="predicted"/>
<reference evidence="1 2" key="1">
    <citation type="submission" date="2021-05" db="EMBL/GenBank/DDBJ databases">
        <title>Genome Assembly of Synthetic Allotetraploid Brassica napus Reveals Homoeologous Exchanges between Subgenomes.</title>
        <authorList>
            <person name="Davis J.T."/>
        </authorList>
    </citation>
    <scope>NUCLEOTIDE SEQUENCE [LARGE SCALE GENOMIC DNA]</scope>
    <source>
        <strain evidence="2">cv. Da-Ae</strain>
        <tissue evidence="1">Seedling</tissue>
    </source>
</reference>
<dbReference type="EMBL" id="JAGKQM010002988">
    <property type="protein sequence ID" value="KAH0840854.1"/>
    <property type="molecule type" value="Genomic_DNA"/>
</dbReference>
<protein>
    <submittedName>
        <fullName evidence="1">Uncharacterized protein</fullName>
    </submittedName>
</protein>
<gene>
    <name evidence="1" type="ORF">HID58_092273</name>
</gene>
<evidence type="ECO:0000313" key="2">
    <source>
        <dbReference type="Proteomes" id="UP000824890"/>
    </source>
</evidence>
<accession>A0ABQ7WXH3</accession>
<sequence>MIPMSTSSGSQLFKCAHVELIAAYESDEAVFGGFDGKMTKLTNIRATEVGHLLVLKTLKTVSSLCTLLTLWQELHVPAYVVPLQLYFHTSDIRHYYLFLSNLGNLKRREDFLLHAVDATKLSYITSSS</sequence>
<evidence type="ECO:0000313" key="1">
    <source>
        <dbReference type="EMBL" id="KAH0840854.1"/>
    </source>
</evidence>
<dbReference type="Proteomes" id="UP000824890">
    <property type="component" value="Unassembled WGS sequence"/>
</dbReference>
<comment type="caution">
    <text evidence="1">The sequence shown here is derived from an EMBL/GenBank/DDBJ whole genome shotgun (WGS) entry which is preliminary data.</text>
</comment>
<keyword evidence="2" id="KW-1185">Reference proteome</keyword>
<name>A0ABQ7WXH3_BRANA</name>